<dbReference type="PANTHER" id="PTHR11645">
    <property type="entry name" value="PYRROLINE-5-CARBOXYLATE REDUCTASE"/>
    <property type="match status" value="1"/>
</dbReference>
<evidence type="ECO:0000256" key="6">
    <source>
        <dbReference type="ARBA" id="ARBA00022490"/>
    </source>
</evidence>
<evidence type="ECO:0000256" key="3">
    <source>
        <dbReference type="ARBA" id="ARBA00005525"/>
    </source>
</evidence>
<evidence type="ECO:0000256" key="10">
    <source>
        <dbReference type="ARBA" id="ARBA00023002"/>
    </source>
</evidence>
<evidence type="ECO:0000256" key="7">
    <source>
        <dbReference type="ARBA" id="ARBA00022605"/>
    </source>
</evidence>
<evidence type="ECO:0000256" key="5">
    <source>
        <dbReference type="ARBA" id="ARBA00021413"/>
    </source>
</evidence>
<keyword evidence="6" id="KW-0963">Cytoplasm</keyword>
<name>A0A2A3E658_APICC</name>
<evidence type="ECO:0000256" key="8">
    <source>
        <dbReference type="ARBA" id="ARBA00022650"/>
    </source>
</evidence>
<comment type="subcellular location">
    <subcellularLocation>
        <location evidence="1">Cytoplasm</location>
    </subcellularLocation>
</comment>
<dbReference type="GO" id="GO:0005737">
    <property type="term" value="C:cytoplasm"/>
    <property type="evidence" value="ECO:0007669"/>
    <property type="project" value="UniProtKB-SubCell"/>
</dbReference>
<dbReference type="FunFam" id="1.10.3730.10:FF:000001">
    <property type="entry name" value="Pyrroline-5-carboxylate reductase"/>
    <property type="match status" value="1"/>
</dbReference>
<dbReference type="InterPro" id="IPR008927">
    <property type="entry name" value="6-PGluconate_DH-like_C_sf"/>
</dbReference>
<dbReference type="EC" id="1.5.1.2" evidence="4 14"/>
<dbReference type="SUPFAM" id="SSF51735">
    <property type="entry name" value="NAD(P)-binding Rossmann-fold domains"/>
    <property type="match status" value="1"/>
</dbReference>
<feature type="domain" description="Pyrroline-5-carboxylate reductase catalytic N-terminal" evidence="15">
    <location>
        <begin position="51"/>
        <end position="143"/>
    </location>
</feature>
<dbReference type="PANTHER" id="PTHR11645:SF62">
    <property type="entry name" value="PYRROLINE-5-CARBOXYLATE REDUCTASE"/>
    <property type="match status" value="1"/>
</dbReference>
<evidence type="ECO:0000313" key="18">
    <source>
        <dbReference type="Proteomes" id="UP000242457"/>
    </source>
</evidence>
<dbReference type="PIRSF" id="PIRSF000193">
    <property type="entry name" value="Pyrrol-5-carb_rd"/>
    <property type="match status" value="1"/>
</dbReference>
<dbReference type="Pfam" id="PF03807">
    <property type="entry name" value="F420_oxidored"/>
    <property type="match status" value="1"/>
</dbReference>
<feature type="binding site" evidence="13">
    <location>
        <begin position="55"/>
        <end position="60"/>
    </location>
    <ligand>
        <name>NADP(+)</name>
        <dbReference type="ChEBI" id="CHEBI:58349"/>
    </ligand>
</feature>
<dbReference type="UniPathway" id="UPA00098">
    <property type="reaction ID" value="UER00361"/>
</dbReference>
<dbReference type="Pfam" id="PF14748">
    <property type="entry name" value="P5CR_dimer"/>
    <property type="match status" value="1"/>
</dbReference>
<evidence type="ECO:0000259" key="15">
    <source>
        <dbReference type="Pfam" id="PF03807"/>
    </source>
</evidence>
<evidence type="ECO:0000256" key="14">
    <source>
        <dbReference type="RuleBase" id="RU003903"/>
    </source>
</evidence>
<evidence type="ECO:0000256" key="4">
    <source>
        <dbReference type="ARBA" id="ARBA00012855"/>
    </source>
</evidence>
<keyword evidence="18" id="KW-1185">Reference proteome</keyword>
<dbReference type="Gene3D" id="1.10.3730.10">
    <property type="entry name" value="ProC C-terminal domain-like"/>
    <property type="match status" value="1"/>
</dbReference>
<dbReference type="InterPro" id="IPR000304">
    <property type="entry name" value="Pyrroline-COOH_reductase"/>
</dbReference>
<dbReference type="SUPFAM" id="SSF48179">
    <property type="entry name" value="6-phosphogluconate dehydrogenase C-terminal domain-like"/>
    <property type="match status" value="1"/>
</dbReference>
<evidence type="ECO:0000259" key="16">
    <source>
        <dbReference type="Pfam" id="PF14748"/>
    </source>
</evidence>
<dbReference type="Proteomes" id="UP000242457">
    <property type="component" value="Unassembled WGS sequence"/>
</dbReference>
<keyword evidence="9 13" id="KW-0521">NADP</keyword>
<dbReference type="InterPro" id="IPR028939">
    <property type="entry name" value="P5C_Rdtase_cat_N"/>
</dbReference>
<protein>
    <recommendedName>
        <fullName evidence="5 14">Pyrroline-5-carboxylate reductase</fullName>
        <ecNumber evidence="4 14">1.5.1.2</ecNumber>
    </recommendedName>
</protein>
<comment type="pathway">
    <text evidence="2 14">Amino-acid biosynthesis; L-proline biosynthesis; L-proline from L-glutamate 5-semialdehyde: step 1/1.</text>
</comment>
<feature type="binding site" evidence="13">
    <location>
        <position position="105"/>
    </location>
    <ligand>
        <name>NADPH</name>
        <dbReference type="ChEBI" id="CHEBI:57783"/>
    </ligand>
</feature>
<dbReference type="AlphaFoldDB" id="A0A2A3E658"/>
<evidence type="ECO:0000256" key="2">
    <source>
        <dbReference type="ARBA" id="ARBA00005205"/>
    </source>
</evidence>
<comment type="catalytic activity">
    <reaction evidence="11">
        <text>L-proline + NAD(+) = (S)-1-pyrroline-5-carboxylate + NADH + 2 H(+)</text>
        <dbReference type="Rhea" id="RHEA:14105"/>
        <dbReference type="ChEBI" id="CHEBI:15378"/>
        <dbReference type="ChEBI" id="CHEBI:17388"/>
        <dbReference type="ChEBI" id="CHEBI:57540"/>
        <dbReference type="ChEBI" id="CHEBI:57945"/>
        <dbReference type="ChEBI" id="CHEBI:60039"/>
        <dbReference type="EC" id="1.5.1.2"/>
    </reaction>
</comment>
<feature type="domain" description="Pyrroline-5-carboxylate reductase dimerisation" evidence="16">
    <location>
        <begin position="207"/>
        <end position="310"/>
    </location>
</feature>
<proteinExistence type="inferred from homology"/>
<evidence type="ECO:0000256" key="9">
    <source>
        <dbReference type="ARBA" id="ARBA00022857"/>
    </source>
</evidence>
<keyword evidence="10 14" id="KW-0560">Oxidoreductase</keyword>
<organism evidence="17 18">
    <name type="scientific">Apis cerana cerana</name>
    <name type="common">Oriental honeybee</name>
    <dbReference type="NCBI Taxonomy" id="94128"/>
    <lineage>
        <taxon>Eukaryota</taxon>
        <taxon>Metazoa</taxon>
        <taxon>Ecdysozoa</taxon>
        <taxon>Arthropoda</taxon>
        <taxon>Hexapoda</taxon>
        <taxon>Insecta</taxon>
        <taxon>Pterygota</taxon>
        <taxon>Neoptera</taxon>
        <taxon>Endopterygota</taxon>
        <taxon>Hymenoptera</taxon>
        <taxon>Apocrita</taxon>
        <taxon>Aculeata</taxon>
        <taxon>Apoidea</taxon>
        <taxon>Anthophila</taxon>
        <taxon>Apidae</taxon>
        <taxon>Apis</taxon>
    </lineage>
</organism>
<keyword evidence="8 14" id="KW-0641">Proline biosynthesis</keyword>
<sequence length="318" mass="34081">MTTGLKTMEFLRLGRRVRRRLNARSVSDQLLGDGEEKKKRVTLNIDTKMLKIGFIGGGKMAQALARGFIRSGLSKGEMMLASCLPNDISSIDAFKEIGSNTVFSNQPVIDYGDVLILSVKPQVVPKVLPELKNYKKLLLSIAMGIPLASLEKALPDGTPVIRVMPNTPVLVGCGATVYARGKYAGDKEAEIAEKLFSSVGLCEEVPENLIDPVTGLAGSGPAYVYMMIEALADGGVKMGLMRPFAYKLAAQTVLGAGTMVRDTKTHPGQLKDDVASPAGSTIVALHYLEEHGLRSAIIGAVEVSTKRCKEVSSNTEKN</sequence>
<evidence type="ECO:0000256" key="11">
    <source>
        <dbReference type="ARBA" id="ARBA00050547"/>
    </source>
</evidence>
<accession>A0A2A3E658</accession>
<dbReference type="HAMAP" id="MF_01925">
    <property type="entry name" value="P5C_reductase"/>
    <property type="match status" value="1"/>
</dbReference>
<dbReference type="STRING" id="94128.A0A2A3E658"/>
<dbReference type="InterPro" id="IPR029036">
    <property type="entry name" value="P5CR_dimer"/>
</dbReference>
<evidence type="ECO:0000256" key="1">
    <source>
        <dbReference type="ARBA" id="ARBA00004496"/>
    </source>
</evidence>
<evidence type="ECO:0000256" key="12">
    <source>
        <dbReference type="ARBA" id="ARBA00052690"/>
    </source>
</evidence>
<gene>
    <name evidence="17" type="ORF">APICC_01169</name>
</gene>
<comment type="similarity">
    <text evidence="3 14">Belongs to the pyrroline-5-carboxylate reductase family.</text>
</comment>
<evidence type="ECO:0000256" key="13">
    <source>
        <dbReference type="PIRSR" id="PIRSR000193-1"/>
    </source>
</evidence>
<dbReference type="Gene3D" id="3.40.50.720">
    <property type="entry name" value="NAD(P)-binding Rossmann-like Domain"/>
    <property type="match status" value="1"/>
</dbReference>
<keyword evidence="7 14" id="KW-0028">Amino-acid biosynthesis</keyword>
<dbReference type="GO" id="GO:0055129">
    <property type="term" value="P:L-proline biosynthetic process"/>
    <property type="evidence" value="ECO:0007669"/>
    <property type="project" value="UniProtKB-UniPathway"/>
</dbReference>
<dbReference type="GO" id="GO:0004735">
    <property type="term" value="F:pyrroline-5-carboxylate reductase activity"/>
    <property type="evidence" value="ECO:0007669"/>
    <property type="project" value="UniProtKB-EC"/>
</dbReference>
<dbReference type="FunFam" id="3.40.50.720:FF:000190">
    <property type="entry name" value="Pyrroline-5-carboxylate reductase"/>
    <property type="match status" value="1"/>
</dbReference>
<comment type="catalytic activity">
    <reaction evidence="12 14">
        <text>L-proline + NADP(+) = (S)-1-pyrroline-5-carboxylate + NADPH + 2 H(+)</text>
        <dbReference type="Rhea" id="RHEA:14109"/>
        <dbReference type="ChEBI" id="CHEBI:15378"/>
        <dbReference type="ChEBI" id="CHEBI:17388"/>
        <dbReference type="ChEBI" id="CHEBI:57783"/>
        <dbReference type="ChEBI" id="CHEBI:58349"/>
        <dbReference type="ChEBI" id="CHEBI:60039"/>
        <dbReference type="EC" id="1.5.1.2"/>
    </reaction>
</comment>
<dbReference type="InterPro" id="IPR036291">
    <property type="entry name" value="NAD(P)-bd_dom_sf"/>
</dbReference>
<dbReference type="PROSITE" id="PS00521">
    <property type="entry name" value="P5CR"/>
    <property type="match status" value="1"/>
</dbReference>
<dbReference type="NCBIfam" id="TIGR00112">
    <property type="entry name" value="proC"/>
    <property type="match status" value="1"/>
</dbReference>
<reference evidence="17 18" key="1">
    <citation type="submission" date="2014-07" db="EMBL/GenBank/DDBJ databases">
        <title>Genomic and transcriptomic analysis on Apis cerana provide comprehensive insights into honey bee biology.</title>
        <authorList>
            <person name="Diao Q."/>
            <person name="Sun L."/>
            <person name="Zheng H."/>
            <person name="Zheng H."/>
            <person name="Xu S."/>
            <person name="Wang S."/>
            <person name="Zeng Z."/>
            <person name="Hu F."/>
            <person name="Su S."/>
            <person name="Wu J."/>
        </authorList>
    </citation>
    <scope>NUCLEOTIDE SEQUENCE [LARGE SCALE GENOMIC DNA]</scope>
    <source>
        <tissue evidence="17">Pupae without intestine</tissue>
    </source>
</reference>
<dbReference type="EMBL" id="KZ288379">
    <property type="protein sequence ID" value="PBC26541.1"/>
    <property type="molecule type" value="Genomic_DNA"/>
</dbReference>
<dbReference type="OrthoDB" id="10263291at2759"/>
<dbReference type="InterPro" id="IPR053790">
    <property type="entry name" value="P5CR-like_CS"/>
</dbReference>
<evidence type="ECO:0000313" key="17">
    <source>
        <dbReference type="EMBL" id="PBC26541.1"/>
    </source>
</evidence>